<dbReference type="PANTHER" id="PTHR43394:SF1">
    <property type="entry name" value="ATP-BINDING CASSETTE SUB-FAMILY B MEMBER 10, MITOCHONDRIAL"/>
    <property type="match status" value="1"/>
</dbReference>
<evidence type="ECO:0000259" key="6">
    <source>
        <dbReference type="Pfam" id="PF00664"/>
    </source>
</evidence>
<proteinExistence type="predicted"/>
<dbReference type="SUPFAM" id="SSF90123">
    <property type="entry name" value="ABC transporter transmembrane region"/>
    <property type="match status" value="1"/>
</dbReference>
<keyword evidence="3 5" id="KW-1133">Transmembrane helix</keyword>
<evidence type="ECO:0000256" key="3">
    <source>
        <dbReference type="ARBA" id="ARBA00022989"/>
    </source>
</evidence>
<feature type="domain" description="ABC transmembrane type-1" evidence="6">
    <location>
        <begin position="268"/>
        <end position="425"/>
    </location>
</feature>
<dbReference type="OrthoDB" id="5851609at2759"/>
<name>A0A3P6TS83_LITSI</name>
<feature type="transmembrane region" description="Helical" evidence="5">
    <location>
        <begin position="301"/>
        <end position="322"/>
    </location>
</feature>
<dbReference type="AlphaFoldDB" id="A0A3P6TS83"/>
<sequence>MKMAENAQRNGNLSDVVRQVIAKSAVGMNDVDKQRVPPVADANSTNAHRFPMDIRRNANLIEKGSEAIGMQCRNAAIIISSLIICFYHETHLSLVVMSVIPLVILLNILSQKLSKKSDVILTGKFSQTIQMEKDLLLEKNSNDKIANDDYGGYLLDVNGTIRKGDVFIIVLSMALIVDSISTATTYHYLIKKGVSAALYIWNLQQFDYQSMLAACGNRRCSINEITVTLITVPELKKSAISPSANPIIRFVSGTRNVLRNYHNHKLFLLVSFILAVIHGFEQAAYNLVIGQIFIAMLGDTPNVHVLTVCAMQLSAIGFAVFISRTVSTLLAAVASEHMAVSFRVILSRQLLKMADKEPFSKSKINMLVDENISLTSEAKSLYHPHLSELMTRITSLITNIAIGFIYSWEIALLGLLLIVLCLAVQIEMEFEALTYCYKCANSQCSQKKKKPLISWKYFALRAVNFSLVETFGFALKAICYTLTAFICYHKYKHQAQAFMSVVTLFTASQEVLQLPNLIKKLRRSWYAVDRIFAYMHDKSSRNSAPPIPRSIRLPGTENDLLYDS</sequence>
<feature type="transmembrane region" description="Helical" evidence="5">
    <location>
        <begin position="470"/>
        <end position="489"/>
    </location>
</feature>
<dbReference type="Pfam" id="PF00664">
    <property type="entry name" value="ABC_membrane"/>
    <property type="match status" value="1"/>
</dbReference>
<organism evidence="7 8">
    <name type="scientific">Litomosoides sigmodontis</name>
    <name type="common">Filarial nematode worm</name>
    <dbReference type="NCBI Taxonomy" id="42156"/>
    <lineage>
        <taxon>Eukaryota</taxon>
        <taxon>Metazoa</taxon>
        <taxon>Ecdysozoa</taxon>
        <taxon>Nematoda</taxon>
        <taxon>Chromadorea</taxon>
        <taxon>Rhabditida</taxon>
        <taxon>Spirurina</taxon>
        <taxon>Spiruromorpha</taxon>
        <taxon>Filarioidea</taxon>
        <taxon>Onchocercidae</taxon>
        <taxon>Litomosoides</taxon>
    </lineage>
</organism>
<dbReference type="InterPro" id="IPR039421">
    <property type="entry name" value="Type_1_exporter"/>
</dbReference>
<dbReference type="Proteomes" id="UP000277928">
    <property type="component" value="Unassembled WGS sequence"/>
</dbReference>
<keyword evidence="4 5" id="KW-0472">Membrane</keyword>
<evidence type="ECO:0000313" key="7">
    <source>
        <dbReference type="EMBL" id="VDK68988.1"/>
    </source>
</evidence>
<dbReference type="GO" id="GO:0015421">
    <property type="term" value="F:ABC-type oligopeptide transporter activity"/>
    <property type="evidence" value="ECO:0007669"/>
    <property type="project" value="TreeGrafter"/>
</dbReference>
<dbReference type="PANTHER" id="PTHR43394">
    <property type="entry name" value="ATP-DEPENDENT PERMEASE MDL1, MITOCHONDRIAL"/>
    <property type="match status" value="1"/>
</dbReference>
<evidence type="ECO:0000256" key="1">
    <source>
        <dbReference type="ARBA" id="ARBA00004141"/>
    </source>
</evidence>
<feature type="transmembrane region" description="Helical" evidence="5">
    <location>
        <begin position="166"/>
        <end position="189"/>
    </location>
</feature>
<dbReference type="STRING" id="42156.A0A3P6TS83"/>
<protein>
    <recommendedName>
        <fullName evidence="6">ABC transmembrane type-1 domain-containing protein</fullName>
    </recommendedName>
</protein>
<dbReference type="OMA" id="FIYSWEI"/>
<evidence type="ECO:0000256" key="2">
    <source>
        <dbReference type="ARBA" id="ARBA00022692"/>
    </source>
</evidence>
<dbReference type="GO" id="GO:0016020">
    <property type="term" value="C:membrane"/>
    <property type="evidence" value="ECO:0007669"/>
    <property type="project" value="UniProtKB-SubCell"/>
</dbReference>
<gene>
    <name evidence="7" type="ORF">NLS_LOCUS623</name>
</gene>
<dbReference type="InterPro" id="IPR036640">
    <property type="entry name" value="ABC1_TM_sf"/>
</dbReference>
<keyword evidence="8" id="KW-1185">Reference proteome</keyword>
<accession>A0A3P6TS83</accession>
<evidence type="ECO:0000313" key="8">
    <source>
        <dbReference type="Proteomes" id="UP000277928"/>
    </source>
</evidence>
<reference evidence="7 8" key="1">
    <citation type="submission" date="2018-08" db="EMBL/GenBank/DDBJ databases">
        <authorList>
            <person name="Laetsch R D."/>
            <person name="Stevens L."/>
            <person name="Kumar S."/>
            <person name="Blaxter L. M."/>
        </authorList>
    </citation>
    <scope>NUCLEOTIDE SEQUENCE [LARGE SCALE GENOMIC DNA]</scope>
</reference>
<keyword evidence="2 5" id="KW-0812">Transmembrane</keyword>
<evidence type="ECO:0000256" key="5">
    <source>
        <dbReference type="SAM" id="Phobius"/>
    </source>
</evidence>
<comment type="subcellular location">
    <subcellularLocation>
        <location evidence="1">Membrane</location>
        <topology evidence="1">Multi-pass membrane protein</topology>
    </subcellularLocation>
</comment>
<feature type="transmembrane region" description="Helical" evidence="5">
    <location>
        <begin position="266"/>
        <end position="289"/>
    </location>
</feature>
<evidence type="ECO:0000256" key="4">
    <source>
        <dbReference type="ARBA" id="ARBA00023136"/>
    </source>
</evidence>
<feature type="transmembrane region" description="Helical" evidence="5">
    <location>
        <begin position="400"/>
        <end position="426"/>
    </location>
</feature>
<feature type="transmembrane region" description="Helical" evidence="5">
    <location>
        <begin position="91"/>
        <end position="109"/>
    </location>
</feature>
<dbReference type="GO" id="GO:0005524">
    <property type="term" value="F:ATP binding"/>
    <property type="evidence" value="ECO:0007669"/>
    <property type="project" value="InterPro"/>
</dbReference>
<dbReference type="Gene3D" id="1.20.1560.10">
    <property type="entry name" value="ABC transporter type 1, transmembrane domain"/>
    <property type="match status" value="3"/>
</dbReference>
<dbReference type="EMBL" id="UYRX01000016">
    <property type="protein sequence ID" value="VDK68988.1"/>
    <property type="molecule type" value="Genomic_DNA"/>
</dbReference>
<dbReference type="InterPro" id="IPR011527">
    <property type="entry name" value="ABC1_TM_dom"/>
</dbReference>